<gene>
    <name evidence="1" type="ORF">OMM_12981</name>
</gene>
<name>A0A1V1NUN1_9BACT</name>
<evidence type="ECO:0000313" key="1">
    <source>
        <dbReference type="EMBL" id="ETR66299.1"/>
    </source>
</evidence>
<proteinExistence type="predicted"/>
<sequence length="77" mass="9106">MMIKAMKYGQKIIKTSFDESIESIERWTEVKISKDQAKKIIIEAAIDFNRFYDFQFSKEKSEAKNCLLSYLLLMAKE</sequence>
<protein>
    <submittedName>
        <fullName evidence="1">Uncharacterized protein</fullName>
    </submittedName>
</protein>
<dbReference type="EMBL" id="ATBP01002092">
    <property type="protein sequence ID" value="ETR66299.1"/>
    <property type="molecule type" value="Genomic_DNA"/>
</dbReference>
<evidence type="ECO:0000313" key="2">
    <source>
        <dbReference type="Proteomes" id="UP000189670"/>
    </source>
</evidence>
<dbReference type="AlphaFoldDB" id="A0A1V1NUN1"/>
<dbReference type="Proteomes" id="UP000189670">
    <property type="component" value="Unassembled WGS sequence"/>
</dbReference>
<comment type="caution">
    <text evidence="1">The sequence shown here is derived from an EMBL/GenBank/DDBJ whole genome shotgun (WGS) entry which is preliminary data.</text>
</comment>
<reference evidence="2" key="1">
    <citation type="submission" date="2012-11" db="EMBL/GenBank/DDBJ databases">
        <authorList>
            <person name="Lucero-Rivera Y.E."/>
            <person name="Tovar-Ramirez D."/>
        </authorList>
    </citation>
    <scope>NUCLEOTIDE SEQUENCE [LARGE SCALE GENOMIC DNA]</scope>
    <source>
        <strain evidence="2">Araruama</strain>
    </source>
</reference>
<accession>A0A1V1NUN1</accession>
<organism evidence="1 2">
    <name type="scientific">Candidatus Magnetoglobus multicellularis str. Araruama</name>
    <dbReference type="NCBI Taxonomy" id="890399"/>
    <lineage>
        <taxon>Bacteria</taxon>
        <taxon>Pseudomonadati</taxon>
        <taxon>Thermodesulfobacteriota</taxon>
        <taxon>Desulfobacteria</taxon>
        <taxon>Desulfobacterales</taxon>
        <taxon>Desulfobacteraceae</taxon>
        <taxon>Candidatus Magnetoglobus</taxon>
    </lineage>
</organism>